<protein>
    <submittedName>
        <fullName evidence="1">U4/U6.U5 snRNP associated protein, variant 2</fullName>
    </submittedName>
</protein>
<proteinExistence type="predicted"/>
<name>A0ACC2SYI1_9FUNG</name>
<reference evidence="1" key="1">
    <citation type="submission" date="2022-04" db="EMBL/GenBank/DDBJ databases">
        <title>Genome of the entomopathogenic fungus Entomophthora muscae.</title>
        <authorList>
            <person name="Elya C."/>
            <person name="Lovett B.R."/>
            <person name="Lee E."/>
            <person name="Macias A.M."/>
            <person name="Hajek A.E."/>
            <person name="De Bivort B.L."/>
            <person name="Kasson M.T."/>
            <person name="De Fine Licht H.H."/>
            <person name="Stajich J.E."/>
        </authorList>
    </citation>
    <scope>NUCLEOTIDE SEQUENCE</scope>
    <source>
        <strain evidence="1">Berkeley</strain>
    </source>
</reference>
<dbReference type="EMBL" id="QTSX02004249">
    <property type="protein sequence ID" value="KAJ9067402.1"/>
    <property type="molecule type" value="Genomic_DNA"/>
</dbReference>
<gene>
    <name evidence="1" type="primary">SNU23_2</name>
    <name evidence="1" type="ORF">DSO57_1039549</name>
</gene>
<organism evidence="1 2">
    <name type="scientific">Entomophthora muscae</name>
    <dbReference type="NCBI Taxonomy" id="34485"/>
    <lineage>
        <taxon>Eukaryota</taxon>
        <taxon>Fungi</taxon>
        <taxon>Fungi incertae sedis</taxon>
        <taxon>Zoopagomycota</taxon>
        <taxon>Entomophthoromycotina</taxon>
        <taxon>Entomophthoromycetes</taxon>
        <taxon>Entomophthorales</taxon>
        <taxon>Entomophthoraceae</taxon>
        <taxon>Entomophthora</taxon>
    </lineage>
</organism>
<keyword evidence="2" id="KW-1185">Reference proteome</keyword>
<dbReference type="Proteomes" id="UP001165960">
    <property type="component" value="Unassembled WGS sequence"/>
</dbReference>
<sequence length="214" mass="24847">MDNAPIRNLNRDEYERRKGEQARREKREVQNKERALEGLPPLEDVYQKPRDPVEPKEFLTARTTRLKLDATLGKTQVVESGSSNRQPGFYCPDCDCTLKDSVSYVDHINGKKHQISAGIILKVERSTLSQVQRKLEEMKQRKNAPKTYDLDERVALAVKKEEEERELKRQRRLEKKLSKKSKLEEDEREKGLVDDDAAKIMGYSCLAITNKLTF</sequence>
<accession>A0ACC2SYI1</accession>
<comment type="caution">
    <text evidence="1">The sequence shown here is derived from an EMBL/GenBank/DDBJ whole genome shotgun (WGS) entry which is preliminary data.</text>
</comment>
<evidence type="ECO:0000313" key="2">
    <source>
        <dbReference type="Proteomes" id="UP001165960"/>
    </source>
</evidence>
<evidence type="ECO:0000313" key="1">
    <source>
        <dbReference type="EMBL" id="KAJ9067402.1"/>
    </source>
</evidence>